<feature type="domain" description="NAD-specific glutamate dehydrogenase C-terminal" evidence="3">
    <location>
        <begin position="1234"/>
        <end position="1554"/>
    </location>
</feature>
<evidence type="ECO:0000259" key="5">
    <source>
        <dbReference type="Pfam" id="PF21076"/>
    </source>
</evidence>
<dbReference type="InterPro" id="IPR049059">
    <property type="entry name" value="NAD_Glu_DH_HM1"/>
</dbReference>
<dbReference type="Pfam" id="PF21074">
    <property type="entry name" value="GDH_C"/>
    <property type="match status" value="1"/>
</dbReference>
<dbReference type="Gene3D" id="3.40.50.720">
    <property type="entry name" value="NAD(P)-binding Rossmann-like Domain"/>
    <property type="match status" value="1"/>
</dbReference>
<dbReference type="InterPro" id="IPR046346">
    <property type="entry name" value="Aminoacid_DH-like_N_sf"/>
</dbReference>
<feature type="domain" description="NAD-glutamate dehydrogenase ACT3" evidence="6">
    <location>
        <begin position="517"/>
        <end position="596"/>
    </location>
</feature>
<evidence type="ECO:0000256" key="1">
    <source>
        <dbReference type="ARBA" id="ARBA00023002"/>
    </source>
</evidence>
<name>A0A1L3JDQ5_9SPHN</name>
<dbReference type="InterPro" id="IPR049062">
    <property type="entry name" value="NAD_Glu_DH_ACT2"/>
</dbReference>
<accession>A0A1L3JDQ5</accession>
<sequence>MSQKIVEQDINKDLLSQTIASFLDHALPGENDGFDENSAKEAALFALNLGLVRDDNRPLVAVETFTNNAGRLALRIAIINDDMPFIVDSVSAALGNAGLEIERLIHPVLHLVRDNDGRLSSIAGTRADLGKTMEGHSRESVIYIEADRVDAAKRQNLKIILEQVLGDVRGAVGDWPNMVDILRADAKNIRDSEAAALINWFADGQMTILAHEIVDNKGKVSAKKGIAHSIDGSILSLPSVNLALKHLAQNPKTDLLVLKSNRSSTVHRSALLDLLVVANRNAKGDVQSLSITAGLWTSAALAEVPEDVPILRQRQSELLNKFGFDPQGHAGKALTHSLTSLPHDLLVSLKPEDLERITLSAMSLSDRPRPKLIAVRSPLGRHLSVFVWLQRDDVSTNMRRIIGDMVCEAAQAKLLSWTIGLEEGGLALLRYTLDLPDRSIRVDEDALDAKLRLMVRGWEPAVEGYLAEQSDAKRAAAIVSRFGPMVPVEYRTRHGIEQSAEDLLRMVQMEREGKKNVRIYLREGDDENRLRLKIYNLDGSLHLSDAVPALENFGFSVVEETPTELVSQNDEGEKKSFGYIHDFLLGTNQVASQDLAARAEILEQAIVDVLEGAAEDDRFNKLITVAGLEPQAVIWFRAWFRYLRQAGLSYGLLTFVDALNKVPHIAAALAHLFTLRHDPNWSGDREVESKAICKKIQSDLAQVSAIDDDRIIRLLNSLILAVLRTNAFAPSAQQALAFKIDSSKIPILPKPLPWREVWVYSPRVEGIHLRAGPVARGGLRWSDRRDDFRTEVLGLMKAQRVKNAVIVPTGAKGGFYPKMLPNMADDRDKWFEEGKESYRIFIRSLLSLTDNIVDDKIVHPDAIVRHDADDPYFVVAADKGTATFSDVANALAAERGFWLGDAFASGGSYGYDHKAMGITAKGAWVSVQRHFLEMGMDVQKDESRVIGIGDMSGDVFGNGMLLSKAIKLVAAFDHRHIFIDPNPDAAAAWKERKRMFDLPRSSWEDYDPKLISKGGGIFPRSAKSIKLTPEIRNMLNIEEKEIEPSALMTLLLKAPVDLLWMGGIGTYIKARSENHVEVGDPSNDAIRVNAEDIQAKIIGEGANLGVTQAARISYALKGGRINTDFIDNSAGVDCSDNEVNIKIPINRLMVAGDLAEAKRNKLLVDMTDAVSELVLDDNRAQALALSIAQADGAEAMASYLRLIERFEGEGRLDRQVEGIAANDDLQRRSAEGFGLMRPELAVILSTSKIALQDAIEGIDVADDAAMDSELLAAFPPMLVKAHKDALLSHRLRTEIVATKIANRIINRMGMLHPFELAEEEGAPLAEVAKAYIIIERLFNLTAIFDDITTAKVDEETRLALYTRLAKATRLHMADLMRTDLLHRPIGEILEILSGQISKLQQNVDDILTQDARIEAEQSIISLQQSGAPTKLVQILLGLEKVDGAIGIVNLALNRELTPEDVAQAFVKIGDMLGLGWAQRMAVQMQPSDPWEKLLVAGIARDLQQMRLDFLNRSRGDMDGFIERWGDMHLARIQQFKHLVTQARQGGMLSLAMLAQIAGQARVLLNR</sequence>
<dbReference type="Pfam" id="PF21077">
    <property type="entry name" value="GDH_ACT3"/>
    <property type="match status" value="1"/>
</dbReference>
<reference evidence="7 8" key="1">
    <citation type="submission" date="2016-11" db="EMBL/GenBank/DDBJ databases">
        <title>Sphingorhabdus sp. LPB0140, isolated from marine environment.</title>
        <authorList>
            <person name="Kim E."/>
            <person name="Yi H."/>
        </authorList>
    </citation>
    <scope>NUCLEOTIDE SEQUENCE [LARGE SCALE GENOMIC DNA]</scope>
    <source>
        <strain evidence="7 8">LPB0140</strain>
    </source>
</reference>
<dbReference type="InterPro" id="IPR007780">
    <property type="entry name" value="NAD_Glu_DH_bac"/>
</dbReference>
<evidence type="ECO:0000313" key="8">
    <source>
        <dbReference type="Proteomes" id="UP000242561"/>
    </source>
</evidence>
<dbReference type="InterPro" id="IPR048381">
    <property type="entry name" value="GDH_C"/>
</dbReference>
<dbReference type="InterPro" id="IPR024727">
    <property type="entry name" value="NAD_Glu_DH_N_ACT1"/>
</dbReference>
<evidence type="ECO:0000259" key="2">
    <source>
        <dbReference type="Pfam" id="PF05088"/>
    </source>
</evidence>
<protein>
    <submittedName>
        <fullName evidence="7">Glutamate dehydrogenase</fullName>
    </submittedName>
</protein>
<dbReference type="Proteomes" id="UP000242561">
    <property type="component" value="Chromosome"/>
</dbReference>
<dbReference type="InterPro" id="IPR049064">
    <property type="entry name" value="NAD_Glu_DH_ACT3"/>
</dbReference>
<evidence type="ECO:0000259" key="6">
    <source>
        <dbReference type="Pfam" id="PF21077"/>
    </source>
</evidence>
<keyword evidence="1" id="KW-0560">Oxidoreductase</keyword>
<dbReference type="GO" id="GO:0004352">
    <property type="term" value="F:glutamate dehydrogenase (NAD+) activity"/>
    <property type="evidence" value="ECO:0007669"/>
    <property type="project" value="InterPro"/>
</dbReference>
<dbReference type="Pfam" id="PF21073">
    <property type="entry name" value="GDH_HM1"/>
    <property type="match status" value="1"/>
</dbReference>
<feature type="domain" description="NAD-glutamate dehydrogenase N-terminal ACT1" evidence="4">
    <location>
        <begin position="73"/>
        <end position="156"/>
    </location>
</feature>
<dbReference type="Pfam" id="PF05088">
    <property type="entry name" value="Bac_GDH_CD"/>
    <property type="match status" value="1"/>
</dbReference>
<dbReference type="Pfam" id="PF21075">
    <property type="entry name" value="GDH_ACT1"/>
    <property type="match status" value="1"/>
</dbReference>
<keyword evidence="8" id="KW-1185">Reference proteome</keyword>
<evidence type="ECO:0000259" key="3">
    <source>
        <dbReference type="Pfam" id="PF21074"/>
    </source>
</evidence>
<dbReference type="InterPro" id="IPR049056">
    <property type="entry name" value="NAD_Glu_DH_HM3"/>
</dbReference>
<evidence type="ECO:0000259" key="4">
    <source>
        <dbReference type="Pfam" id="PF21075"/>
    </source>
</evidence>
<feature type="domain" description="NAD-glutamate dehydrogenase ACT2" evidence="5">
    <location>
        <begin position="371"/>
        <end position="459"/>
    </location>
</feature>
<dbReference type="GO" id="GO:0006538">
    <property type="term" value="P:L-glutamate catabolic process"/>
    <property type="evidence" value="ECO:0007669"/>
    <property type="project" value="InterPro"/>
</dbReference>
<dbReference type="EMBL" id="CP018154">
    <property type="protein sequence ID" value="APG63278.1"/>
    <property type="molecule type" value="Genomic_DNA"/>
</dbReference>
<dbReference type="GO" id="GO:0004069">
    <property type="term" value="F:L-aspartate:2-oxoglutarate aminotransferase activity"/>
    <property type="evidence" value="ECO:0007669"/>
    <property type="project" value="InterPro"/>
</dbReference>
<dbReference type="Pfam" id="PF21076">
    <property type="entry name" value="GDH_ACT2"/>
    <property type="match status" value="1"/>
</dbReference>
<feature type="domain" description="NAD-glutamate dehydrogenase catalytic" evidence="2">
    <location>
        <begin position="695"/>
        <end position="1187"/>
    </location>
</feature>
<dbReference type="SUPFAM" id="SSF53223">
    <property type="entry name" value="Aminoacid dehydrogenase-like, N-terminal domain"/>
    <property type="match status" value="1"/>
</dbReference>
<dbReference type="PIRSF" id="PIRSF036761">
    <property type="entry name" value="GDH_Mll4104"/>
    <property type="match status" value="1"/>
</dbReference>
<dbReference type="KEGG" id="sphl:LPB140_11340"/>
<evidence type="ECO:0000313" key="7">
    <source>
        <dbReference type="EMBL" id="APG63278.1"/>
    </source>
</evidence>
<dbReference type="PANTHER" id="PTHR43403">
    <property type="entry name" value="NAD-SPECIFIC GLUTAMATE DEHYDROGENASE"/>
    <property type="match status" value="1"/>
</dbReference>
<dbReference type="PANTHER" id="PTHR43403:SF1">
    <property type="entry name" value="NAD-SPECIFIC GLUTAMATE DEHYDROGENASE"/>
    <property type="match status" value="1"/>
</dbReference>
<dbReference type="SUPFAM" id="SSF51735">
    <property type="entry name" value="NAD(P)-binding Rossmann-fold domains"/>
    <property type="match status" value="1"/>
</dbReference>
<dbReference type="STRING" id="1913578.LPB140_11340"/>
<proteinExistence type="predicted"/>
<gene>
    <name evidence="7" type="ORF">LPB140_11340</name>
</gene>
<dbReference type="InterPro" id="IPR036291">
    <property type="entry name" value="NAD(P)-bd_dom_sf"/>
</dbReference>
<organism evidence="7 8">
    <name type="scientific">Sphingorhabdus lutea</name>
    <dbReference type="NCBI Taxonomy" id="1913578"/>
    <lineage>
        <taxon>Bacteria</taxon>
        <taxon>Pseudomonadati</taxon>
        <taxon>Pseudomonadota</taxon>
        <taxon>Alphaproteobacteria</taxon>
        <taxon>Sphingomonadales</taxon>
        <taxon>Sphingomonadaceae</taxon>
        <taxon>Sphingorhabdus</taxon>
    </lineage>
</organism>
<dbReference type="InterPro" id="IPR028971">
    <property type="entry name" value="NAD-GDH_cat"/>
</dbReference>
<dbReference type="OrthoDB" id="9758052at2"/>
<dbReference type="RefSeq" id="WP_072559930.1">
    <property type="nucleotide sequence ID" value="NZ_CP018154.1"/>
</dbReference>
<dbReference type="Pfam" id="PF21078">
    <property type="entry name" value="GDH_HM3"/>
    <property type="match status" value="1"/>
</dbReference>